<dbReference type="Proteomes" id="UP000189513">
    <property type="component" value="Unassembled WGS sequence"/>
</dbReference>
<dbReference type="InterPro" id="IPR027417">
    <property type="entry name" value="P-loop_NTPase"/>
</dbReference>
<dbReference type="STRING" id="36022.A0A1V2LF68"/>
<dbReference type="GO" id="GO:0016301">
    <property type="term" value="F:kinase activity"/>
    <property type="evidence" value="ECO:0007669"/>
    <property type="project" value="UniProtKB-KW"/>
</dbReference>
<dbReference type="VEuPathDB" id="FungiDB:BON22_0795"/>
<dbReference type="EMBL" id="MPUK01000001">
    <property type="protein sequence ID" value="ONH69986.1"/>
    <property type="molecule type" value="Genomic_DNA"/>
</dbReference>
<organism evidence="1 2">
    <name type="scientific">Cyberlindnera fabianii</name>
    <name type="common">Yeast</name>
    <name type="synonym">Hansenula fabianii</name>
    <dbReference type="NCBI Taxonomy" id="36022"/>
    <lineage>
        <taxon>Eukaryota</taxon>
        <taxon>Fungi</taxon>
        <taxon>Dikarya</taxon>
        <taxon>Ascomycota</taxon>
        <taxon>Saccharomycotina</taxon>
        <taxon>Saccharomycetes</taxon>
        <taxon>Phaffomycetales</taxon>
        <taxon>Phaffomycetaceae</taxon>
        <taxon>Cyberlindnera</taxon>
    </lineage>
</organism>
<accession>A0A1V2LF68</accession>
<comment type="caution">
    <text evidence="1">The sequence shown here is derived from an EMBL/GenBank/DDBJ whole genome shotgun (WGS) entry which is preliminary data.</text>
</comment>
<keyword evidence="1" id="KW-0808">Transferase</keyword>
<keyword evidence="2" id="KW-1185">Reference proteome</keyword>
<dbReference type="OMA" id="LYDQENW"/>
<dbReference type="AlphaFoldDB" id="A0A1V2LF68"/>
<proteinExistence type="predicted"/>
<reference evidence="2" key="1">
    <citation type="journal article" date="2017" name="Genome Announc.">
        <title>Genome sequences of Cyberlindnera fabianii 65, Pichia kudriavzevii 129, and Saccharomyces cerevisiae 131 isolated from fermented masau fruits in Zimbabwe.</title>
        <authorList>
            <person name="van Rijswijck I.M.H."/>
            <person name="Derks M.F.L."/>
            <person name="Abee T."/>
            <person name="de Ridder D."/>
            <person name="Smid E.J."/>
        </authorList>
    </citation>
    <scope>NUCLEOTIDE SEQUENCE [LARGE SCALE GENOMIC DNA]</scope>
    <source>
        <strain evidence="2">65</strain>
    </source>
</reference>
<keyword evidence="1" id="KW-0418">Kinase</keyword>
<evidence type="ECO:0000313" key="1">
    <source>
        <dbReference type="EMBL" id="ONH69986.1"/>
    </source>
</evidence>
<dbReference type="SUPFAM" id="SSF52540">
    <property type="entry name" value="P-loop containing nucleoside triphosphate hydrolases"/>
    <property type="match status" value="2"/>
</dbReference>
<name>A0A1V2LF68_CYBFA</name>
<protein>
    <submittedName>
        <fullName evidence="1">ATP-dependent kinase YFH7</fullName>
    </submittedName>
</protein>
<evidence type="ECO:0000313" key="2">
    <source>
        <dbReference type="Proteomes" id="UP000189513"/>
    </source>
</evidence>
<gene>
    <name evidence="1" type="ORF">BON22_0795</name>
</gene>
<dbReference type="Gene3D" id="3.40.50.300">
    <property type="entry name" value="P-loop containing nucleotide triphosphate hydrolases"/>
    <property type="match status" value="1"/>
</dbReference>
<sequence>MMDSTYRDLATRTLSLLKQSGEYRIIILLVGAPGSGKSTIAQRVVDILNEQHSTLGKHHSEKHITGGDLLHSNDDLPKYDPSTPIDIEDDNYTPTIDHDTSSSRTIIRGRGGDDTAIKIESSCISSHNKDSTFAQVIPMDGFHLPRSILTQFKDSTTAILRRGSPFTFDSSLVVRLVSTLNDTLHVNAQGLEPLDTCTTDIPDIYIPSFDHAEHDPKQYGTKIHGSARVLIMEGLYLLLDDPVWGKIARCLEPSVEREEVDMAQVSRIKENNVGEIPVPNGKNHEFWKILIDDSKMLQRVGKRHVKAGIVKTLEEGEERVKVNDLPNGKRVYRESFRGDIDIVSIDDQKETN</sequence>
<dbReference type="PANTHER" id="PTHR10285">
    <property type="entry name" value="URIDINE KINASE"/>
    <property type="match status" value="1"/>
</dbReference>